<proteinExistence type="predicted"/>
<evidence type="ECO:0000313" key="3">
    <source>
        <dbReference type="EMBL" id="MCG2587643.1"/>
    </source>
</evidence>
<keyword evidence="4" id="KW-1185">Reference proteome</keyword>
<feature type="region of interest" description="Disordered" evidence="1">
    <location>
        <begin position="1"/>
        <end position="20"/>
    </location>
</feature>
<dbReference type="EMBL" id="JAKLWS010000003">
    <property type="protein sequence ID" value="MCG2587643.1"/>
    <property type="molecule type" value="Genomic_DNA"/>
</dbReference>
<comment type="caution">
    <text evidence="3">The sequence shown here is derived from an EMBL/GenBank/DDBJ whole genome shotgun (WGS) entry which is preliminary data.</text>
</comment>
<dbReference type="RefSeq" id="WP_237852486.1">
    <property type="nucleotide sequence ID" value="NZ_JAKLWS010000003.1"/>
</dbReference>
<gene>
    <name evidence="3" type="ORF">L6773_03630</name>
</gene>
<evidence type="ECO:0000256" key="2">
    <source>
        <dbReference type="SAM" id="Phobius"/>
    </source>
</evidence>
<feature type="compositionally biased region" description="Basic and acidic residues" evidence="1">
    <location>
        <begin position="1"/>
        <end position="16"/>
    </location>
</feature>
<dbReference type="Proteomes" id="UP001165366">
    <property type="component" value="Unassembled WGS sequence"/>
</dbReference>
<keyword evidence="2" id="KW-1133">Transmembrane helix</keyword>
<name>A0ABS9K9Z6_9BACT</name>
<keyword evidence="2" id="KW-0472">Membrane</keyword>
<sequence length="230" mass="25917">MSQKSKDRKTNVRDSGNDSLSDFLAKHEQNTPQAETSSNNFTKNVLLVSIVVVLGLYFVQDISRISLNPINSIVNTINFDGYSEDLLNSMNEMMADMGYTALTHEDLTELRDEGVTATYISNIRSLGYTGLTLDESVRLANAGVSSTFMAMMIELGYDLTIDEFIELERADVTAYYTSNIHDLGYTDVTTDQLIRMQRIGVTPELIQTLQEERGEDIPLEEIIRYRISNQ</sequence>
<accession>A0ABS9K9Z6</accession>
<organism evidence="3 4">
    <name type="scientific">Rhodohalobacter sulfatireducens</name>
    <dbReference type="NCBI Taxonomy" id="2911366"/>
    <lineage>
        <taxon>Bacteria</taxon>
        <taxon>Pseudomonadati</taxon>
        <taxon>Balneolota</taxon>
        <taxon>Balneolia</taxon>
        <taxon>Balneolales</taxon>
        <taxon>Balneolaceae</taxon>
        <taxon>Rhodohalobacter</taxon>
    </lineage>
</organism>
<keyword evidence="2" id="KW-0812">Transmembrane</keyword>
<feature type="transmembrane region" description="Helical" evidence="2">
    <location>
        <begin position="41"/>
        <end position="59"/>
    </location>
</feature>
<reference evidence="3" key="1">
    <citation type="submission" date="2022-01" db="EMBL/GenBank/DDBJ databases">
        <authorList>
            <person name="Wang Y."/>
        </authorList>
    </citation>
    <scope>NUCLEOTIDE SEQUENCE</scope>
    <source>
        <strain evidence="3">WB101</strain>
    </source>
</reference>
<protein>
    <submittedName>
        <fullName evidence="3">Uncharacterized protein</fullName>
    </submittedName>
</protein>
<evidence type="ECO:0000313" key="4">
    <source>
        <dbReference type="Proteomes" id="UP001165366"/>
    </source>
</evidence>
<evidence type="ECO:0000256" key="1">
    <source>
        <dbReference type="SAM" id="MobiDB-lite"/>
    </source>
</evidence>
<reference evidence="3" key="2">
    <citation type="submission" date="2024-05" db="EMBL/GenBank/DDBJ databases">
        <title>Rhodohalobacter halophilus gen. nov., sp. nov., a moderately halophilic member of the family Balneolaceae.</title>
        <authorList>
            <person name="Xia J."/>
        </authorList>
    </citation>
    <scope>NUCLEOTIDE SEQUENCE</scope>
    <source>
        <strain evidence="3">WB101</strain>
    </source>
</reference>